<feature type="region of interest" description="Disordered" evidence="1">
    <location>
        <begin position="15"/>
        <end position="34"/>
    </location>
</feature>
<proteinExistence type="predicted"/>
<feature type="region of interest" description="Disordered" evidence="1">
    <location>
        <begin position="213"/>
        <end position="336"/>
    </location>
</feature>
<name>A0A6L2NGU4_TANCI</name>
<feature type="compositionally biased region" description="Polar residues" evidence="1">
    <location>
        <begin position="225"/>
        <end position="234"/>
    </location>
</feature>
<feature type="compositionally biased region" description="Basic residues" evidence="1">
    <location>
        <begin position="246"/>
        <end position="257"/>
    </location>
</feature>
<comment type="caution">
    <text evidence="2">The sequence shown here is derived from an EMBL/GenBank/DDBJ whole genome shotgun (WGS) entry which is preliminary data.</text>
</comment>
<organism evidence="2">
    <name type="scientific">Tanacetum cinerariifolium</name>
    <name type="common">Dalmatian daisy</name>
    <name type="synonym">Chrysanthemum cinerariifolium</name>
    <dbReference type="NCBI Taxonomy" id="118510"/>
    <lineage>
        <taxon>Eukaryota</taxon>
        <taxon>Viridiplantae</taxon>
        <taxon>Streptophyta</taxon>
        <taxon>Embryophyta</taxon>
        <taxon>Tracheophyta</taxon>
        <taxon>Spermatophyta</taxon>
        <taxon>Magnoliopsida</taxon>
        <taxon>eudicotyledons</taxon>
        <taxon>Gunneridae</taxon>
        <taxon>Pentapetalae</taxon>
        <taxon>asterids</taxon>
        <taxon>campanulids</taxon>
        <taxon>Asterales</taxon>
        <taxon>Asteraceae</taxon>
        <taxon>Asteroideae</taxon>
        <taxon>Anthemideae</taxon>
        <taxon>Anthemidinae</taxon>
        <taxon>Tanacetum</taxon>
    </lineage>
</organism>
<dbReference type="AlphaFoldDB" id="A0A6L2NGU4"/>
<feature type="compositionally biased region" description="Polar residues" evidence="1">
    <location>
        <begin position="312"/>
        <end position="334"/>
    </location>
</feature>
<reference evidence="2" key="1">
    <citation type="journal article" date="2019" name="Sci. Rep.">
        <title>Draft genome of Tanacetum cinerariifolium, the natural source of mosquito coil.</title>
        <authorList>
            <person name="Yamashiro T."/>
            <person name="Shiraishi A."/>
            <person name="Satake H."/>
            <person name="Nakayama K."/>
        </authorList>
    </citation>
    <scope>NUCLEOTIDE SEQUENCE</scope>
</reference>
<evidence type="ECO:0000256" key="1">
    <source>
        <dbReference type="SAM" id="MobiDB-lite"/>
    </source>
</evidence>
<dbReference type="EMBL" id="BKCJ010008956">
    <property type="protein sequence ID" value="GEU84719.1"/>
    <property type="molecule type" value="Genomic_DNA"/>
</dbReference>
<evidence type="ECO:0000313" key="2">
    <source>
        <dbReference type="EMBL" id="GEU84719.1"/>
    </source>
</evidence>
<sequence>MKPIRFTNTSVDEIGIDDSSRYPPNEFQEDDPSRQYQVDSDVSYYIIPHGCSLIEITQENHVPESVAMSSTEAEYVDAAGCCANILWMKSQLSDYDIHYDMNYSSTEQVNSIQQLLAYSLITRIKVDIGEIIYSDLVTKLLNKSRLKYVSYLRFISCALQVLMGIEYTQDKKFGCLPPILSNSYFTKDQTKVTDIELATHMIDINNQRDLVSSPPLVVKPKKGKSQTMTSTLPKSQGLEASGALSKKSKRPKSKKLPIKTMVTPPKLEGSEQFHSVSSGTGELEKESDEEEVLAAGDDMDEDPQDDAEVRTLSPNQTQPKPSHVQESASNSSTPDLKIFDNTLPLTERKLIKYLRKMSIVLFNRITSSMSSLDKTSSSISDLYKGLNVITELFKDINNAFKDDLTTNKKIDEAIKTFAKISAQTTEILSLPITSIISHPESSQATPRIDKGKRITTESEEDPLKKLVHASTIIRPYHDESVRVEFMINGKIIYLTKQEIQEYWDKEEKMKKVVEETKFLAMSRPEVIKVIREEAKKIKINLKEVISTKAGETFKKAQDVKHEVLKREHTKKVKRLTELNERRAEEYMWTMTNRIKPEPISDVKIHPNTKPIIASVYRNNDKRNFDVHSPFKFTDFRITELDELGPIIQKKKNYVVNDLMISLSKRYERLKKIPEELRIQSALPALVPEQVSSQTLGRKRKHMELEPKIKVPMLECNNSLPESVPFVNNMVIKEPKYGICFTYVFGDQAFQR</sequence>
<gene>
    <name evidence="2" type="ORF">Tci_056697</name>
</gene>
<accession>A0A6L2NGU4</accession>
<protein>
    <submittedName>
        <fullName evidence="2">Retrovirus-related Pol polyprotein from transposon TNT 1-94</fullName>
    </submittedName>
</protein>
<feature type="compositionally biased region" description="Acidic residues" evidence="1">
    <location>
        <begin position="285"/>
        <end position="306"/>
    </location>
</feature>